<evidence type="ECO:0000256" key="2">
    <source>
        <dbReference type="SAM" id="Phobius"/>
    </source>
</evidence>
<dbReference type="OrthoDB" id="10027823at2759"/>
<feature type="transmembrane region" description="Helical" evidence="2">
    <location>
        <begin position="359"/>
        <end position="381"/>
    </location>
</feature>
<feature type="transmembrane region" description="Helical" evidence="2">
    <location>
        <begin position="117"/>
        <end position="137"/>
    </location>
</feature>
<dbReference type="PANTHER" id="PTHR23520:SF5">
    <property type="entry name" value="TRANSPORTER, PUTATIVE (AFU_ORTHOLOGUE AFUA_3G04000)-RELATED"/>
    <property type="match status" value="1"/>
</dbReference>
<feature type="transmembrane region" description="Helical" evidence="2">
    <location>
        <begin position="158"/>
        <end position="179"/>
    </location>
</feature>
<reference evidence="4 5" key="1">
    <citation type="submission" date="2015-06" db="EMBL/GenBank/DDBJ databases">
        <title>Draft genome of the ant-associated black yeast Phialophora attae CBS 131958.</title>
        <authorList>
            <person name="Moreno L.F."/>
            <person name="Stielow B.J."/>
            <person name="de Hoog S."/>
            <person name="Vicente V.A."/>
            <person name="Weiss V.A."/>
            <person name="de Vries M."/>
            <person name="Cruz L.M."/>
            <person name="Souza E.M."/>
        </authorList>
    </citation>
    <scope>NUCLEOTIDE SEQUENCE [LARGE SCALE GENOMIC DNA]</scope>
    <source>
        <strain evidence="4 5">CBS 131958</strain>
    </source>
</reference>
<organism evidence="4 5">
    <name type="scientific">Cyphellophora attinorum</name>
    <dbReference type="NCBI Taxonomy" id="1664694"/>
    <lineage>
        <taxon>Eukaryota</taxon>
        <taxon>Fungi</taxon>
        <taxon>Dikarya</taxon>
        <taxon>Ascomycota</taxon>
        <taxon>Pezizomycotina</taxon>
        <taxon>Eurotiomycetes</taxon>
        <taxon>Chaetothyriomycetidae</taxon>
        <taxon>Chaetothyriales</taxon>
        <taxon>Cyphellophoraceae</taxon>
        <taxon>Cyphellophora</taxon>
    </lineage>
</organism>
<dbReference type="VEuPathDB" id="FungiDB:AB675_6052"/>
<dbReference type="AlphaFoldDB" id="A0A0N0NJJ6"/>
<feature type="transmembrane region" description="Helical" evidence="2">
    <location>
        <begin position="320"/>
        <end position="338"/>
    </location>
</feature>
<dbReference type="PROSITE" id="PS50850">
    <property type="entry name" value="MFS"/>
    <property type="match status" value="1"/>
</dbReference>
<comment type="caution">
    <text evidence="4">The sequence shown here is derived from an EMBL/GenBank/DDBJ whole genome shotgun (WGS) entry which is preliminary data.</text>
</comment>
<feature type="transmembrane region" description="Helical" evidence="2">
    <location>
        <begin position="40"/>
        <end position="57"/>
    </location>
</feature>
<feature type="transmembrane region" description="Helical" evidence="2">
    <location>
        <begin position="285"/>
        <end position="308"/>
    </location>
</feature>
<evidence type="ECO:0000259" key="3">
    <source>
        <dbReference type="PROSITE" id="PS50850"/>
    </source>
</evidence>
<keyword evidence="2" id="KW-0812">Transmembrane</keyword>
<dbReference type="InterPro" id="IPR011701">
    <property type="entry name" value="MFS"/>
</dbReference>
<dbReference type="STRING" id="1664694.A0A0N0NJJ6"/>
<evidence type="ECO:0000313" key="4">
    <source>
        <dbReference type="EMBL" id="KPI36978.1"/>
    </source>
</evidence>
<dbReference type="Gene3D" id="1.20.1250.20">
    <property type="entry name" value="MFS general substrate transporter like domains"/>
    <property type="match status" value="1"/>
</dbReference>
<dbReference type="SUPFAM" id="SSF103473">
    <property type="entry name" value="MFS general substrate transporter"/>
    <property type="match status" value="1"/>
</dbReference>
<sequence>MTMDKPRKWLTTIADEIGLLHLIHSPLDVKILCFQRTVRFLAYGSTTLILVLFLRALDISEERIGLFMTLTLFGDVFVSLILTVIADGLGRRRTLAMGALLMAGSGVVFALSSNYWILLLAAVLGVISPSGNEIGPFRAVEESTISALTGREERTGILAWYTVFGYSGASLGVLVGGWVLRLVQKTQDWDALDSYRLVFWAYAVLGLTKFALCLLLSNACEPERKETVSGDARRPLLAGQEENVAVPIPNDRPHLEDSDEEPKESLFSKLTPNISQQSASLLWKLCLLFAMDSIASGLTPASWVTYFFSQKFGLREDQLGTLFFVANVLSVFSNFAAAPLARRIGLIKTMVFTHVPASIALALIPVPNSLVLAIGLLAVRYCLNSMDQAPRQAFLAAAVQPEERTAVMGTVNVVKTLSQSVGPLVTGALAGRSLFWVSFIMAGSLKLLYDVLMLGLFLGYRTVEERAEETLEASANEEEGAPAPSR</sequence>
<evidence type="ECO:0000256" key="1">
    <source>
        <dbReference type="ARBA" id="ARBA00004141"/>
    </source>
</evidence>
<dbReference type="PANTHER" id="PTHR23520">
    <property type="entry name" value="TRANSPORTER, PUTATIVE (AFU_ORTHOLOGUE AFUA_3G04000)-RELATED"/>
    <property type="match status" value="1"/>
</dbReference>
<dbReference type="GO" id="GO:0000329">
    <property type="term" value="C:fungal-type vacuole membrane"/>
    <property type="evidence" value="ECO:0007669"/>
    <property type="project" value="TreeGrafter"/>
</dbReference>
<accession>A0A0N0NJJ6</accession>
<dbReference type="EMBL" id="LFJN01000027">
    <property type="protein sequence ID" value="KPI36978.1"/>
    <property type="molecule type" value="Genomic_DNA"/>
</dbReference>
<feature type="domain" description="Major facilitator superfamily (MFS) profile" evidence="3">
    <location>
        <begin position="14"/>
        <end position="461"/>
    </location>
</feature>
<comment type="subcellular location">
    <subcellularLocation>
        <location evidence="1">Membrane</location>
        <topology evidence="1">Multi-pass membrane protein</topology>
    </subcellularLocation>
</comment>
<dbReference type="InterPro" id="IPR036259">
    <property type="entry name" value="MFS_trans_sf"/>
</dbReference>
<feature type="transmembrane region" description="Helical" evidence="2">
    <location>
        <begin position="434"/>
        <end position="458"/>
    </location>
</feature>
<protein>
    <submittedName>
        <fullName evidence="4">Putative membrane protein</fullName>
    </submittedName>
</protein>
<evidence type="ECO:0000313" key="5">
    <source>
        <dbReference type="Proteomes" id="UP000038010"/>
    </source>
</evidence>
<gene>
    <name evidence="4" type="ORF">AB675_6052</name>
</gene>
<keyword evidence="5" id="KW-1185">Reference proteome</keyword>
<dbReference type="Pfam" id="PF07690">
    <property type="entry name" value="MFS_1"/>
    <property type="match status" value="2"/>
</dbReference>
<proteinExistence type="predicted"/>
<feature type="transmembrane region" description="Helical" evidence="2">
    <location>
        <begin position="199"/>
        <end position="217"/>
    </location>
</feature>
<feature type="transmembrane region" description="Helical" evidence="2">
    <location>
        <begin position="63"/>
        <end position="82"/>
    </location>
</feature>
<dbReference type="GO" id="GO:0022857">
    <property type="term" value="F:transmembrane transporter activity"/>
    <property type="evidence" value="ECO:0007669"/>
    <property type="project" value="InterPro"/>
</dbReference>
<dbReference type="InterPro" id="IPR020846">
    <property type="entry name" value="MFS_dom"/>
</dbReference>
<keyword evidence="2" id="KW-0472">Membrane</keyword>
<dbReference type="GeneID" id="28738196"/>
<keyword evidence="2" id="KW-1133">Transmembrane helix</keyword>
<dbReference type="Proteomes" id="UP000038010">
    <property type="component" value="Unassembled WGS sequence"/>
</dbReference>
<name>A0A0N0NJJ6_9EURO</name>
<dbReference type="RefSeq" id="XP_017996941.1">
    <property type="nucleotide sequence ID" value="XM_018146316.1"/>
</dbReference>